<reference evidence="1" key="1">
    <citation type="journal article" date="2015" name="Nature">
        <title>Complex archaea that bridge the gap between prokaryotes and eukaryotes.</title>
        <authorList>
            <person name="Spang A."/>
            <person name="Saw J.H."/>
            <person name="Jorgensen S.L."/>
            <person name="Zaremba-Niedzwiedzka K."/>
            <person name="Martijn J."/>
            <person name="Lind A.E."/>
            <person name="van Eijk R."/>
            <person name="Schleper C."/>
            <person name="Guy L."/>
            <person name="Ettema T.J."/>
        </authorList>
    </citation>
    <scope>NUCLEOTIDE SEQUENCE</scope>
</reference>
<dbReference type="AlphaFoldDB" id="A0A0F8ZLM8"/>
<gene>
    <name evidence="1" type="ORF">LCGC14_2758560</name>
</gene>
<name>A0A0F8ZLM8_9ZZZZ</name>
<protein>
    <submittedName>
        <fullName evidence="1">Uncharacterized protein</fullName>
    </submittedName>
</protein>
<accession>A0A0F8ZLM8</accession>
<dbReference type="EMBL" id="LAZR01050645">
    <property type="protein sequence ID" value="KKK86905.1"/>
    <property type="molecule type" value="Genomic_DNA"/>
</dbReference>
<feature type="non-terminal residue" evidence="1">
    <location>
        <position position="147"/>
    </location>
</feature>
<evidence type="ECO:0000313" key="1">
    <source>
        <dbReference type="EMBL" id="KKK86905.1"/>
    </source>
</evidence>
<organism evidence="1">
    <name type="scientific">marine sediment metagenome</name>
    <dbReference type="NCBI Taxonomy" id="412755"/>
    <lineage>
        <taxon>unclassified sequences</taxon>
        <taxon>metagenomes</taxon>
        <taxon>ecological metagenomes</taxon>
    </lineage>
</organism>
<proteinExistence type="predicted"/>
<comment type="caution">
    <text evidence="1">The sequence shown here is derived from an EMBL/GenBank/DDBJ whole genome shotgun (WGS) entry which is preliminary data.</text>
</comment>
<sequence>MFINLVKRVRMMSVPEKGAGFFNLRKKLFGRAKKDRIYTKNVPGYTDHEYLKTLPNTEENREILHEERLMRVEAGEDVYILLTIRDPMEEMPRENRRNRRWREQLLKRLMRPLVRRSTKVTPEQVMEVESEIDRIFDEKEDPGLVLP</sequence>